<feature type="domain" description="14-3-3" evidence="2">
    <location>
        <begin position="9"/>
        <end position="251"/>
    </location>
</feature>
<reference evidence="3 4" key="1">
    <citation type="submission" date="2024-02" db="EMBL/GenBank/DDBJ databases">
        <authorList>
            <person name="Daric V."/>
            <person name="Darras S."/>
        </authorList>
    </citation>
    <scope>NUCLEOTIDE SEQUENCE [LARGE SCALE GENOMIC DNA]</scope>
</reference>
<gene>
    <name evidence="3" type="ORF">CVLEPA_LOCUS25867</name>
</gene>
<dbReference type="Pfam" id="PF00244">
    <property type="entry name" value="14-3-3"/>
    <property type="match status" value="1"/>
</dbReference>
<evidence type="ECO:0000256" key="1">
    <source>
        <dbReference type="ARBA" id="ARBA00006141"/>
    </source>
</evidence>
<accession>A0ABP0GP83</accession>
<dbReference type="InterPro" id="IPR000308">
    <property type="entry name" value="14-3-3"/>
</dbReference>
<dbReference type="InterPro" id="IPR036815">
    <property type="entry name" value="14-3-3_dom_sf"/>
</dbReference>
<evidence type="ECO:0000259" key="2">
    <source>
        <dbReference type="SMART" id="SM00101"/>
    </source>
</evidence>
<protein>
    <recommendedName>
        <fullName evidence="2">14-3-3 domain-containing protein</fullName>
    </recommendedName>
</protein>
<comment type="similarity">
    <text evidence="1">Belongs to the 14-3-3 family.</text>
</comment>
<evidence type="ECO:0000313" key="4">
    <source>
        <dbReference type="Proteomes" id="UP001642483"/>
    </source>
</evidence>
<dbReference type="SMART" id="SM00101">
    <property type="entry name" value="14_3_3"/>
    <property type="match status" value="1"/>
</dbReference>
<sequence>MGQAALSNKEKCIFQAKMAEKAERYQDLVEYMKPVVMSGEKLSREERNLLSLGYKNVVGARGSSWKTLVSLRNKLNVDENNHENALNAYLQHIGNEIIDISKEVIDLIDQHILPLYSGGEEDDLEAKVYFMKMKGDYYRYLAQFEKDEDRKLAMENSLQTYKSASDQATSTLKPTHPIRLELAYNFSVFYHEILNMHDRAITLAKSAFDEAIAELDTLPEDSYKDTTLIMQLLRDNLTLWTKEPNEVNLDQ</sequence>
<name>A0ABP0GP83_CLALP</name>
<organism evidence="3 4">
    <name type="scientific">Clavelina lepadiformis</name>
    <name type="common">Light-bulb sea squirt</name>
    <name type="synonym">Ascidia lepadiformis</name>
    <dbReference type="NCBI Taxonomy" id="159417"/>
    <lineage>
        <taxon>Eukaryota</taxon>
        <taxon>Metazoa</taxon>
        <taxon>Chordata</taxon>
        <taxon>Tunicata</taxon>
        <taxon>Ascidiacea</taxon>
        <taxon>Aplousobranchia</taxon>
        <taxon>Clavelinidae</taxon>
        <taxon>Clavelina</taxon>
    </lineage>
</organism>
<dbReference type="Proteomes" id="UP001642483">
    <property type="component" value="Unassembled WGS sequence"/>
</dbReference>
<comment type="caution">
    <text evidence="3">The sequence shown here is derived from an EMBL/GenBank/DDBJ whole genome shotgun (WGS) entry which is preliminary data.</text>
</comment>
<dbReference type="PIRSF" id="PIRSF000868">
    <property type="entry name" value="14-3-3"/>
    <property type="match status" value="1"/>
</dbReference>
<dbReference type="EMBL" id="CAWYQH010000130">
    <property type="protein sequence ID" value="CAK8692614.1"/>
    <property type="molecule type" value="Genomic_DNA"/>
</dbReference>
<dbReference type="PRINTS" id="PR00305">
    <property type="entry name" value="1433ZETA"/>
</dbReference>
<dbReference type="PANTHER" id="PTHR18860">
    <property type="entry name" value="14-3-3 PROTEIN"/>
    <property type="match status" value="1"/>
</dbReference>
<dbReference type="Gene3D" id="1.20.190.20">
    <property type="entry name" value="14-3-3 domain"/>
    <property type="match status" value="1"/>
</dbReference>
<dbReference type="InterPro" id="IPR023410">
    <property type="entry name" value="14-3-3_domain"/>
</dbReference>
<evidence type="ECO:0000313" key="3">
    <source>
        <dbReference type="EMBL" id="CAK8692614.1"/>
    </source>
</evidence>
<keyword evidence="4" id="KW-1185">Reference proteome</keyword>
<dbReference type="SUPFAM" id="SSF48445">
    <property type="entry name" value="14-3-3 protein"/>
    <property type="match status" value="1"/>
</dbReference>
<proteinExistence type="inferred from homology"/>